<name>A0A9D1EL86_9FIRM</name>
<reference evidence="6" key="1">
    <citation type="submission" date="2020-10" db="EMBL/GenBank/DDBJ databases">
        <authorList>
            <person name="Gilroy R."/>
        </authorList>
    </citation>
    <scope>NUCLEOTIDE SEQUENCE</scope>
    <source>
        <strain evidence="6">ChiSxjej1B13-7041</strain>
    </source>
</reference>
<dbReference type="Pfam" id="PF22780">
    <property type="entry name" value="HI0933_like_1st"/>
    <property type="match status" value="1"/>
</dbReference>
<dbReference type="InterPro" id="IPR055178">
    <property type="entry name" value="RsdA/BaiN/AoA(So)-like_dom"/>
</dbReference>
<dbReference type="AlphaFoldDB" id="A0A9D1EL86"/>
<dbReference type="Proteomes" id="UP000886841">
    <property type="component" value="Unassembled WGS sequence"/>
</dbReference>
<dbReference type="PRINTS" id="PR00411">
    <property type="entry name" value="PNDRDTASEI"/>
</dbReference>
<comment type="cofactor">
    <cofactor evidence="1">
        <name>FAD</name>
        <dbReference type="ChEBI" id="CHEBI:57692"/>
    </cofactor>
</comment>
<evidence type="ECO:0000256" key="1">
    <source>
        <dbReference type="ARBA" id="ARBA00001974"/>
    </source>
</evidence>
<keyword evidence="2" id="KW-0285">Flavoprotein</keyword>
<evidence type="ECO:0000256" key="2">
    <source>
        <dbReference type="ARBA" id="ARBA00022630"/>
    </source>
</evidence>
<evidence type="ECO:0000259" key="5">
    <source>
        <dbReference type="Pfam" id="PF22780"/>
    </source>
</evidence>
<dbReference type="Gene3D" id="1.10.8.260">
    <property type="entry name" value="HI0933 insert domain-like"/>
    <property type="match status" value="1"/>
</dbReference>
<dbReference type="EMBL" id="DVHU01000104">
    <property type="protein sequence ID" value="HIR94037.1"/>
    <property type="molecule type" value="Genomic_DNA"/>
</dbReference>
<evidence type="ECO:0000313" key="7">
    <source>
        <dbReference type="Proteomes" id="UP000886841"/>
    </source>
</evidence>
<protein>
    <submittedName>
        <fullName evidence="6">NAD(P)/FAD-dependent oxidoreductase</fullName>
    </submittedName>
</protein>
<dbReference type="SUPFAM" id="SSF51905">
    <property type="entry name" value="FAD/NAD(P)-binding domain"/>
    <property type="match status" value="1"/>
</dbReference>
<sequence length="408" mass="44514">MSEILIVGGGAAGMFAGICAAKKGCSVKLFEQNEKLGKKLFITGKGRCNFTNACTQEELLEHTVTNPKFLYSAYHGCSSWDMIAFFEELGVPTKVERGNRAFPASDHSSDIIRALERELKRLGVQVFLNTRVEKLDIDGGAVRGIFLETGKRIPGDKVIVATGGLSYPSTGSTGDGLRFAREAGLTVTDCYPSLVPFNTEEEYLRRLQGLSLKNVTLTVEREGECLYREFGEMLFTHFGISGPLVLTASAHLAPLAARERLKAYVDLKPALTREQLDEKLLRLFEEGHKKQFKNVVAGMFPAKLLPVMVELSGISGEKPSHGVSREERRRFVELIKALPMTVTGLRGYKEAIITKGGVAVSEISPKTMEARKIQGLCFIGEVLDLDAVTGGFNLQIAWSTAAACASAI</sequence>
<evidence type="ECO:0000259" key="4">
    <source>
        <dbReference type="Pfam" id="PF03486"/>
    </source>
</evidence>
<dbReference type="NCBIfam" id="TIGR00275">
    <property type="entry name" value="aminoacetone oxidase family FAD-binding enzyme"/>
    <property type="match status" value="1"/>
</dbReference>
<gene>
    <name evidence="6" type="ORF">IAB98_11530</name>
</gene>
<feature type="domain" description="RsdA/BaiN/AoA(So)-like insert" evidence="5">
    <location>
        <begin position="191"/>
        <end position="353"/>
    </location>
</feature>
<dbReference type="InterPro" id="IPR057661">
    <property type="entry name" value="RsdA/BaiN/AoA(So)_Rossmann"/>
</dbReference>
<evidence type="ECO:0000313" key="6">
    <source>
        <dbReference type="EMBL" id="HIR94037.1"/>
    </source>
</evidence>
<dbReference type="PANTHER" id="PTHR42887">
    <property type="entry name" value="OS12G0638800 PROTEIN"/>
    <property type="match status" value="1"/>
</dbReference>
<feature type="domain" description="RsdA/BaiN/AoA(So)-like Rossmann fold-like" evidence="4">
    <location>
        <begin position="3"/>
        <end position="406"/>
    </location>
</feature>
<dbReference type="Pfam" id="PF03486">
    <property type="entry name" value="HI0933_like"/>
    <property type="match status" value="1"/>
</dbReference>
<reference evidence="6" key="2">
    <citation type="journal article" date="2021" name="PeerJ">
        <title>Extensive microbial diversity within the chicken gut microbiome revealed by metagenomics and culture.</title>
        <authorList>
            <person name="Gilroy R."/>
            <person name="Ravi A."/>
            <person name="Getino M."/>
            <person name="Pursley I."/>
            <person name="Horton D.L."/>
            <person name="Alikhan N.F."/>
            <person name="Baker D."/>
            <person name="Gharbi K."/>
            <person name="Hall N."/>
            <person name="Watson M."/>
            <person name="Adriaenssens E.M."/>
            <person name="Foster-Nyarko E."/>
            <person name="Jarju S."/>
            <person name="Secka A."/>
            <person name="Antonio M."/>
            <person name="Oren A."/>
            <person name="Chaudhuri R.R."/>
            <person name="La Ragione R."/>
            <person name="Hildebrand F."/>
            <person name="Pallen M.J."/>
        </authorList>
    </citation>
    <scope>NUCLEOTIDE SEQUENCE</scope>
    <source>
        <strain evidence="6">ChiSxjej1B13-7041</strain>
    </source>
</reference>
<dbReference type="InterPro" id="IPR036188">
    <property type="entry name" value="FAD/NAD-bd_sf"/>
</dbReference>
<dbReference type="SUPFAM" id="SSF160996">
    <property type="entry name" value="HI0933 insert domain-like"/>
    <property type="match status" value="1"/>
</dbReference>
<dbReference type="Gene3D" id="3.50.50.60">
    <property type="entry name" value="FAD/NAD(P)-binding domain"/>
    <property type="match status" value="1"/>
</dbReference>
<dbReference type="PANTHER" id="PTHR42887:SF2">
    <property type="entry name" value="OS12G0638800 PROTEIN"/>
    <property type="match status" value="1"/>
</dbReference>
<comment type="caution">
    <text evidence="6">The sequence shown here is derived from an EMBL/GenBank/DDBJ whole genome shotgun (WGS) entry which is preliminary data.</text>
</comment>
<proteinExistence type="predicted"/>
<dbReference type="InterPro" id="IPR004792">
    <property type="entry name" value="BaiN-like"/>
</dbReference>
<keyword evidence="3" id="KW-0274">FAD</keyword>
<dbReference type="Gene3D" id="2.40.30.10">
    <property type="entry name" value="Translation factors"/>
    <property type="match status" value="1"/>
</dbReference>
<organism evidence="6 7">
    <name type="scientific">Candidatus Egerieimonas intestinavium</name>
    <dbReference type="NCBI Taxonomy" id="2840777"/>
    <lineage>
        <taxon>Bacteria</taxon>
        <taxon>Bacillati</taxon>
        <taxon>Bacillota</taxon>
        <taxon>Clostridia</taxon>
        <taxon>Lachnospirales</taxon>
        <taxon>Lachnospiraceae</taxon>
        <taxon>Lachnospiraceae incertae sedis</taxon>
        <taxon>Candidatus Egerieimonas</taxon>
    </lineage>
</organism>
<dbReference type="InterPro" id="IPR023166">
    <property type="entry name" value="BaiN-like_dom_sf"/>
</dbReference>
<accession>A0A9D1EL86</accession>
<evidence type="ECO:0000256" key="3">
    <source>
        <dbReference type="ARBA" id="ARBA00022827"/>
    </source>
</evidence>